<dbReference type="GO" id="GO:0008381">
    <property type="term" value="F:mechanosensitive monoatomic ion channel activity"/>
    <property type="evidence" value="ECO:0007669"/>
    <property type="project" value="InterPro"/>
</dbReference>
<feature type="transmembrane region" description="Helical" evidence="1">
    <location>
        <begin position="269"/>
        <end position="287"/>
    </location>
</feature>
<evidence type="ECO:0000256" key="1">
    <source>
        <dbReference type="SAM" id="Phobius"/>
    </source>
</evidence>
<dbReference type="EMBL" id="JAINUF010000002">
    <property type="protein sequence ID" value="KAJ8374941.1"/>
    <property type="molecule type" value="Genomic_DNA"/>
</dbReference>
<dbReference type="PANTHER" id="PTHR47049">
    <property type="entry name" value="PIEZO-TYPE MECHANOSENSITIVE ION CHANNEL HOMOLOG"/>
    <property type="match status" value="1"/>
</dbReference>
<keyword evidence="1" id="KW-0472">Membrane</keyword>
<gene>
    <name evidence="3" type="ORF">SKAU_G00055210</name>
</gene>
<dbReference type="OrthoDB" id="303066at2759"/>
<evidence type="ECO:0000313" key="3">
    <source>
        <dbReference type="EMBL" id="KAJ8374941.1"/>
    </source>
</evidence>
<reference evidence="3" key="1">
    <citation type="journal article" date="2023" name="Science">
        <title>Genome structures resolve the early diversification of teleost fishes.</title>
        <authorList>
            <person name="Parey E."/>
            <person name="Louis A."/>
            <person name="Montfort J."/>
            <person name="Bouchez O."/>
            <person name="Roques C."/>
            <person name="Iampietro C."/>
            <person name="Lluch J."/>
            <person name="Castinel A."/>
            <person name="Donnadieu C."/>
            <person name="Desvignes T."/>
            <person name="Floi Bucao C."/>
            <person name="Jouanno E."/>
            <person name="Wen M."/>
            <person name="Mejri S."/>
            <person name="Dirks R."/>
            <person name="Jansen H."/>
            <person name="Henkel C."/>
            <person name="Chen W.J."/>
            <person name="Zahm M."/>
            <person name="Cabau C."/>
            <person name="Klopp C."/>
            <person name="Thompson A.W."/>
            <person name="Robinson-Rechavi M."/>
            <person name="Braasch I."/>
            <person name="Lecointre G."/>
            <person name="Bobe J."/>
            <person name="Postlethwait J.H."/>
            <person name="Berthelot C."/>
            <person name="Roest Crollius H."/>
            <person name="Guiguen Y."/>
        </authorList>
    </citation>
    <scope>NUCLEOTIDE SEQUENCE</scope>
    <source>
        <strain evidence="3">WJC10195</strain>
    </source>
</reference>
<dbReference type="AlphaFoldDB" id="A0A9Q1J915"/>
<evidence type="ECO:0000313" key="4">
    <source>
        <dbReference type="Proteomes" id="UP001152622"/>
    </source>
</evidence>
<dbReference type="InterPro" id="IPR027272">
    <property type="entry name" value="Piezo"/>
</dbReference>
<keyword evidence="4" id="KW-1185">Reference proteome</keyword>
<dbReference type="PANTHER" id="PTHR47049:SF6">
    <property type="entry name" value="PIEZO-TYPE MECHANOSENSITIVE ION CHANNEL COMPONENT"/>
    <property type="match status" value="1"/>
</dbReference>
<dbReference type="Pfam" id="PF24871">
    <property type="entry name" value="Piezo_TM1-24"/>
    <property type="match status" value="2"/>
</dbReference>
<feature type="transmembrane region" description="Helical" evidence="1">
    <location>
        <begin position="239"/>
        <end position="257"/>
    </location>
</feature>
<feature type="domain" description="Piezo TM1-24" evidence="2">
    <location>
        <begin position="196"/>
        <end position="407"/>
    </location>
</feature>
<protein>
    <recommendedName>
        <fullName evidence="2">Piezo TM1-24 domain-containing protein</fullName>
    </recommendedName>
</protein>
<feature type="non-terminal residue" evidence="3">
    <location>
        <position position="407"/>
    </location>
</feature>
<comment type="caution">
    <text evidence="3">The sequence shown here is derived from an EMBL/GenBank/DDBJ whole genome shotgun (WGS) entry which is preliminary data.</text>
</comment>
<proteinExistence type="predicted"/>
<keyword evidence="1" id="KW-0812">Transmembrane</keyword>
<sequence>MAIFSAGHLIVLYLYQFQFFQEFIPSNDSYTSLFGMSSVILSDCSRTWKFVVNPQLEWHHFVNPIMLLVLYYTLATLIRLWLQEPVDTVSEEGDGGAGEESVCSDTKNTAENKCDMWRRANYSTDGRNLLSTQDGYTTSEVLVVTSNGTPLDFTPSTPNSENGPLGLDLYSTPQYKMDRGDGGSGKKDDSVYEVTEDREEISEVVESTRANTLVTVFRFVMKQSYICALIAMMAWSITYVSWLTFVFLIWSCTLWMVRDRRKYAMLTSPFMVLYGNLLLILQYIWSFELLPAVPGFFLKKEVPFRELGSKILCLLSFWLLLRQALTERRERLKEEAVLSDVRVDAHRKGEEEDDEDGSEKDMVQVLGNMVMAMFVKYWIYICGGMFFFVSFEGRIVMYKIIYMMLFL</sequence>
<keyword evidence="1" id="KW-1133">Transmembrane helix</keyword>
<name>A0A9Q1J915_SYNKA</name>
<feature type="domain" description="Piezo TM1-24" evidence="2">
    <location>
        <begin position="1"/>
        <end position="115"/>
    </location>
</feature>
<evidence type="ECO:0000259" key="2">
    <source>
        <dbReference type="Pfam" id="PF24871"/>
    </source>
</evidence>
<organism evidence="3 4">
    <name type="scientific">Synaphobranchus kaupii</name>
    <name type="common">Kaup's arrowtooth eel</name>
    <dbReference type="NCBI Taxonomy" id="118154"/>
    <lineage>
        <taxon>Eukaryota</taxon>
        <taxon>Metazoa</taxon>
        <taxon>Chordata</taxon>
        <taxon>Craniata</taxon>
        <taxon>Vertebrata</taxon>
        <taxon>Euteleostomi</taxon>
        <taxon>Actinopterygii</taxon>
        <taxon>Neopterygii</taxon>
        <taxon>Teleostei</taxon>
        <taxon>Anguilliformes</taxon>
        <taxon>Synaphobranchidae</taxon>
        <taxon>Synaphobranchus</taxon>
    </lineage>
</organism>
<dbReference type="InterPro" id="IPR056769">
    <property type="entry name" value="Piezo_TM1-24"/>
</dbReference>
<dbReference type="GO" id="GO:0016020">
    <property type="term" value="C:membrane"/>
    <property type="evidence" value="ECO:0007669"/>
    <property type="project" value="InterPro"/>
</dbReference>
<dbReference type="Proteomes" id="UP001152622">
    <property type="component" value="Chromosome 2"/>
</dbReference>
<accession>A0A9Q1J915</accession>
<feature type="transmembrane region" description="Helical" evidence="1">
    <location>
        <begin position="377"/>
        <end position="401"/>
    </location>
</feature>